<dbReference type="Gene3D" id="3.30.750.180">
    <property type="entry name" value="GpdQ, beta-strand dimerisation domain"/>
    <property type="match status" value="1"/>
</dbReference>
<reference evidence="6 7" key="1">
    <citation type="submission" date="2020-02" db="EMBL/GenBank/DDBJ databases">
        <authorList>
            <person name="Khan S.A."/>
            <person name="Jeon C.O."/>
            <person name="Chun B.H."/>
        </authorList>
    </citation>
    <scope>NUCLEOTIDE SEQUENCE [LARGE SCALE GENOMIC DNA]</scope>
    <source>
        <strain evidence="6 7">H239</strain>
    </source>
</reference>
<dbReference type="GO" id="GO:0016787">
    <property type="term" value="F:hydrolase activity"/>
    <property type="evidence" value="ECO:0007669"/>
    <property type="project" value="UniProtKB-KW"/>
</dbReference>
<dbReference type="InterPro" id="IPR029052">
    <property type="entry name" value="Metallo-depent_PP-like"/>
</dbReference>
<evidence type="ECO:0000256" key="1">
    <source>
        <dbReference type="ARBA" id="ARBA00022723"/>
    </source>
</evidence>
<dbReference type="PANTHER" id="PTHR42988">
    <property type="entry name" value="PHOSPHOHYDROLASE"/>
    <property type="match status" value="1"/>
</dbReference>
<keyword evidence="7" id="KW-1185">Reference proteome</keyword>
<sequence>MIIAQLSDIHADGSNSRFERLDRVLDWLRPLRPDALIVSGDLCEAQFFKTYPAVRQRLETVLCPFFVVPGNVDDHVEMRSAFGDLYGWTSDRPLNVIGGLNGFRVIGIDVTVEDAHHGDALPVLDWLGQELARDQVPTLIFQHQHPFPTGIDNKDRNVCFGGDELAAVIEAAGDTVLGLTCGHVHRPLFTSFAGKQATMAPSVTRANKLRLDGKDSDNIDPPGLMLHHFAEGRLVSHVVGVA</sequence>
<accession>A0A6M1SSC0</accession>
<dbReference type="InterPro" id="IPR050884">
    <property type="entry name" value="CNP_phosphodiesterase-III"/>
</dbReference>
<keyword evidence="1" id="KW-0479">Metal-binding</keyword>
<reference evidence="6 7" key="2">
    <citation type="submission" date="2020-03" db="EMBL/GenBank/DDBJ databases">
        <title>Devosia chinhatensis sp. nov., isolated from a hexachlorocyclohexane (HCH) dump site in India.</title>
        <authorList>
            <person name="Kumar M."/>
            <person name="Lal R."/>
        </authorList>
    </citation>
    <scope>NUCLEOTIDE SEQUENCE [LARGE SCALE GENOMIC DNA]</scope>
    <source>
        <strain evidence="6 7">H239</strain>
    </source>
</reference>
<dbReference type="RefSeq" id="WP_164534340.1">
    <property type="nucleotide sequence ID" value="NZ_JAALFG010000002.1"/>
</dbReference>
<dbReference type="Pfam" id="PF00149">
    <property type="entry name" value="Metallophos"/>
    <property type="match status" value="1"/>
</dbReference>
<keyword evidence="2" id="KW-0378">Hydrolase</keyword>
<keyword evidence="3" id="KW-0408">Iron</keyword>
<dbReference type="PANTHER" id="PTHR42988:SF2">
    <property type="entry name" value="CYCLIC NUCLEOTIDE PHOSPHODIESTERASE CBUA0032-RELATED"/>
    <property type="match status" value="1"/>
</dbReference>
<proteinExistence type="inferred from homology"/>
<evidence type="ECO:0000256" key="4">
    <source>
        <dbReference type="ARBA" id="ARBA00025742"/>
    </source>
</evidence>
<evidence type="ECO:0000256" key="3">
    <source>
        <dbReference type="ARBA" id="ARBA00023004"/>
    </source>
</evidence>
<dbReference type="AlphaFoldDB" id="A0A6M1SSC0"/>
<dbReference type="Gene3D" id="3.60.21.40">
    <property type="entry name" value="GpdQ, catalytic alpha/beta sandwich domain"/>
    <property type="match status" value="1"/>
</dbReference>
<dbReference type="Proteomes" id="UP000474802">
    <property type="component" value="Unassembled WGS sequence"/>
</dbReference>
<name>A0A6M1SSC0_9HYPH</name>
<evidence type="ECO:0000313" key="7">
    <source>
        <dbReference type="Proteomes" id="UP000474802"/>
    </source>
</evidence>
<dbReference type="GO" id="GO:0046872">
    <property type="term" value="F:metal ion binding"/>
    <property type="evidence" value="ECO:0007669"/>
    <property type="project" value="UniProtKB-KW"/>
</dbReference>
<dbReference type="InterPro" id="IPR042283">
    <property type="entry name" value="GpdQ_catalytic"/>
</dbReference>
<evidence type="ECO:0000259" key="5">
    <source>
        <dbReference type="Pfam" id="PF00149"/>
    </source>
</evidence>
<dbReference type="InterPro" id="IPR042281">
    <property type="entry name" value="GpdQ_beta-strand"/>
</dbReference>
<evidence type="ECO:0000313" key="6">
    <source>
        <dbReference type="EMBL" id="NGP18105.1"/>
    </source>
</evidence>
<gene>
    <name evidence="6" type="ORF">G5575_10925</name>
</gene>
<protein>
    <submittedName>
        <fullName evidence="6">Metallophosphoesterase</fullName>
    </submittedName>
</protein>
<organism evidence="6 7">
    <name type="scientific">Devosia aurantiaca</name>
    <dbReference type="NCBI Taxonomy" id="2714858"/>
    <lineage>
        <taxon>Bacteria</taxon>
        <taxon>Pseudomonadati</taxon>
        <taxon>Pseudomonadota</taxon>
        <taxon>Alphaproteobacteria</taxon>
        <taxon>Hyphomicrobiales</taxon>
        <taxon>Devosiaceae</taxon>
        <taxon>Devosia</taxon>
    </lineage>
</organism>
<feature type="domain" description="Calcineurin-like phosphoesterase" evidence="5">
    <location>
        <begin position="2"/>
        <end position="187"/>
    </location>
</feature>
<dbReference type="InterPro" id="IPR004843">
    <property type="entry name" value="Calcineurin-like_PHP"/>
</dbReference>
<comment type="caution">
    <text evidence="6">The sequence shown here is derived from an EMBL/GenBank/DDBJ whole genome shotgun (WGS) entry which is preliminary data.</text>
</comment>
<dbReference type="SUPFAM" id="SSF56300">
    <property type="entry name" value="Metallo-dependent phosphatases"/>
    <property type="match status" value="1"/>
</dbReference>
<comment type="similarity">
    <text evidence="4">Belongs to the cyclic nucleotide phosphodiesterase class-III family.</text>
</comment>
<dbReference type="EMBL" id="JAALFG010000002">
    <property type="protein sequence ID" value="NGP18105.1"/>
    <property type="molecule type" value="Genomic_DNA"/>
</dbReference>
<evidence type="ECO:0000256" key="2">
    <source>
        <dbReference type="ARBA" id="ARBA00022801"/>
    </source>
</evidence>